<evidence type="ECO:0000256" key="4">
    <source>
        <dbReference type="SAM" id="MobiDB-lite"/>
    </source>
</evidence>
<reference evidence="6 7" key="1">
    <citation type="journal article" date="2016" name="Nat. Commun.">
        <title>Extremotolerant tardigrade genome and improved radiotolerance of human cultured cells by tardigrade-unique protein.</title>
        <authorList>
            <person name="Hashimoto T."/>
            <person name="Horikawa D.D."/>
            <person name="Saito Y."/>
            <person name="Kuwahara H."/>
            <person name="Kozuka-Hata H."/>
            <person name="Shin-I T."/>
            <person name="Minakuchi Y."/>
            <person name="Ohishi K."/>
            <person name="Motoyama A."/>
            <person name="Aizu T."/>
            <person name="Enomoto A."/>
            <person name="Kondo K."/>
            <person name="Tanaka S."/>
            <person name="Hara Y."/>
            <person name="Koshikawa S."/>
            <person name="Sagara H."/>
            <person name="Miura T."/>
            <person name="Yokobori S."/>
            <person name="Miyagawa K."/>
            <person name="Suzuki Y."/>
            <person name="Kubo T."/>
            <person name="Oyama M."/>
            <person name="Kohara Y."/>
            <person name="Fujiyama A."/>
            <person name="Arakawa K."/>
            <person name="Katayama T."/>
            <person name="Toyoda A."/>
            <person name="Kunieda T."/>
        </authorList>
    </citation>
    <scope>NUCLEOTIDE SEQUENCE [LARGE SCALE GENOMIC DNA]</scope>
    <source>
        <strain evidence="6 7">YOKOZUNA-1</strain>
    </source>
</reference>
<evidence type="ECO:0000313" key="6">
    <source>
        <dbReference type="EMBL" id="GAV06822.1"/>
    </source>
</evidence>
<dbReference type="Gene3D" id="2.40.128.20">
    <property type="match status" value="1"/>
</dbReference>
<evidence type="ECO:0000256" key="3">
    <source>
        <dbReference type="ARBA" id="ARBA00045493"/>
    </source>
</evidence>
<feature type="compositionally biased region" description="Low complexity" evidence="4">
    <location>
        <begin position="243"/>
        <end position="252"/>
    </location>
</feature>
<evidence type="ECO:0008006" key="8">
    <source>
        <dbReference type="Google" id="ProtNLM"/>
    </source>
</evidence>
<feature type="compositionally biased region" description="Pro residues" evidence="4">
    <location>
        <begin position="267"/>
        <end position="285"/>
    </location>
</feature>
<name>A0A1D1VZL8_RAMVA</name>
<evidence type="ECO:0000313" key="7">
    <source>
        <dbReference type="Proteomes" id="UP000186922"/>
    </source>
</evidence>
<evidence type="ECO:0000256" key="5">
    <source>
        <dbReference type="SAM" id="SignalP"/>
    </source>
</evidence>
<comment type="function">
    <text evidence="3">Secreted heat soluble protein acting as a molecular shield in water-deficient condition. Tardigrade-specific intrinsically disordered proteins (TDPs) are essential for desiccation tolerance by forming non-crystalline amorphous solids upon desiccation, and this vitrified state mirrors their protective capabilities.</text>
</comment>
<sequence length="285" mass="30780">MALSFAVLASVLFISITRGQRMSTKKCGIPLDIPGMNGLEVEKMAGTWYEYMYVTPGIDDANAVNTYTVLGTRTKNPLVVAMEWRSQSLVFNLKPTEPYSCFPIFQTADFTGTGMKLSEAWRTSTATNSSKGSFAILFTDYTMVEITTRCLKPNANATFNLCDVPMFFVNTRVMPPKLDAATKAYIKSAINRQLNKYCFADMDLHFTVWDTTKMPFPPCKDSEAVPPVPFTAKIEAVKKEVQANNGGAAAPSAPMPGAPSQEAPVVPGAPAPGAPRPAAPQPGAA</sequence>
<protein>
    <recommendedName>
        <fullName evidence="8">Lipocalin/cytosolic fatty-acid binding domain-containing protein</fullName>
    </recommendedName>
</protein>
<feature type="region of interest" description="Disordered" evidence="4">
    <location>
        <begin position="243"/>
        <end position="285"/>
    </location>
</feature>
<proteinExistence type="inferred from homology"/>
<comment type="similarity">
    <text evidence="1">Belongs to the Secretory-abundant heat soluble protein (SAHS) family.</text>
</comment>
<dbReference type="EMBL" id="BDGG01000014">
    <property type="protein sequence ID" value="GAV06822.1"/>
    <property type="molecule type" value="Genomic_DNA"/>
</dbReference>
<accession>A0A1D1VZL8</accession>
<organism evidence="6 7">
    <name type="scientific">Ramazzottius varieornatus</name>
    <name type="common">Water bear</name>
    <name type="synonym">Tardigrade</name>
    <dbReference type="NCBI Taxonomy" id="947166"/>
    <lineage>
        <taxon>Eukaryota</taxon>
        <taxon>Metazoa</taxon>
        <taxon>Ecdysozoa</taxon>
        <taxon>Tardigrada</taxon>
        <taxon>Eutardigrada</taxon>
        <taxon>Parachela</taxon>
        <taxon>Hypsibioidea</taxon>
        <taxon>Ramazzottiidae</taxon>
        <taxon>Ramazzottius</taxon>
    </lineage>
</organism>
<feature type="signal peptide" evidence="5">
    <location>
        <begin position="1"/>
        <end position="19"/>
    </location>
</feature>
<dbReference type="AlphaFoldDB" id="A0A1D1VZL8"/>
<dbReference type="Proteomes" id="UP000186922">
    <property type="component" value="Unassembled WGS sequence"/>
</dbReference>
<evidence type="ECO:0000256" key="2">
    <source>
        <dbReference type="ARBA" id="ARBA00023016"/>
    </source>
</evidence>
<keyword evidence="5" id="KW-0732">Signal</keyword>
<dbReference type="InterPro" id="IPR012674">
    <property type="entry name" value="Calycin"/>
</dbReference>
<keyword evidence="2" id="KW-0346">Stress response</keyword>
<comment type="caution">
    <text evidence="6">The sequence shown here is derived from an EMBL/GenBank/DDBJ whole genome shotgun (WGS) entry which is preliminary data.</text>
</comment>
<gene>
    <name evidence="6" type="primary">RvY_16743-1</name>
    <name evidence="6" type="synonym">RvY_16743.1</name>
    <name evidence="6" type="ORF">RvY_16743</name>
</gene>
<evidence type="ECO:0000256" key="1">
    <source>
        <dbReference type="ARBA" id="ARBA00006119"/>
    </source>
</evidence>
<keyword evidence="7" id="KW-1185">Reference proteome</keyword>
<dbReference type="SUPFAM" id="SSF50814">
    <property type="entry name" value="Lipocalins"/>
    <property type="match status" value="1"/>
</dbReference>
<feature type="chain" id="PRO_5008899023" description="Lipocalin/cytosolic fatty-acid binding domain-containing protein" evidence="5">
    <location>
        <begin position="20"/>
        <end position="285"/>
    </location>
</feature>